<evidence type="ECO:0000256" key="1">
    <source>
        <dbReference type="SAM" id="MobiDB-lite"/>
    </source>
</evidence>
<evidence type="ECO:0000313" key="3">
    <source>
        <dbReference type="EMBL" id="NYJ37093.1"/>
    </source>
</evidence>
<dbReference type="AlphaFoldDB" id="A0A7Z0ETQ9"/>
<proteinExistence type="predicted"/>
<dbReference type="RefSeq" id="WP_179827503.1">
    <property type="nucleotide sequence ID" value="NZ_JACCFS010000001.1"/>
</dbReference>
<sequence length="146" mass="14287">MRAFTKIAVATAVAGGLCIAGTGTALAEPPPEEAAVDAVEGGTGTAQETAGELSEEALALLEDEEVVALLSDPAVVELLGDEDAVAVIAELAAMEDPAGALEAVELPEAPAELPDAELPDAELPEAPVEAPEAPAGGVGDVTGALP</sequence>
<name>A0A7Z0ETQ9_9ACTN</name>
<evidence type="ECO:0000313" key="4">
    <source>
        <dbReference type="Proteomes" id="UP000572051"/>
    </source>
</evidence>
<protein>
    <submittedName>
        <fullName evidence="3">Uncharacterized protein</fullName>
    </submittedName>
</protein>
<gene>
    <name evidence="3" type="ORF">HNR10_004974</name>
</gene>
<organism evidence="3 4">
    <name type="scientific">Nocardiopsis aegyptia</name>
    <dbReference type="NCBI Taxonomy" id="220378"/>
    <lineage>
        <taxon>Bacteria</taxon>
        <taxon>Bacillati</taxon>
        <taxon>Actinomycetota</taxon>
        <taxon>Actinomycetes</taxon>
        <taxon>Streptosporangiales</taxon>
        <taxon>Nocardiopsidaceae</taxon>
        <taxon>Nocardiopsis</taxon>
    </lineage>
</organism>
<comment type="caution">
    <text evidence="3">The sequence shown here is derived from an EMBL/GenBank/DDBJ whole genome shotgun (WGS) entry which is preliminary data.</text>
</comment>
<feature type="region of interest" description="Disordered" evidence="1">
    <location>
        <begin position="28"/>
        <end position="48"/>
    </location>
</feature>
<feature type="compositionally biased region" description="Low complexity" evidence="1">
    <location>
        <begin position="36"/>
        <end position="48"/>
    </location>
</feature>
<keyword evidence="4" id="KW-1185">Reference proteome</keyword>
<dbReference type="EMBL" id="JACCFS010000001">
    <property type="protein sequence ID" value="NYJ37093.1"/>
    <property type="molecule type" value="Genomic_DNA"/>
</dbReference>
<accession>A0A7Z0ETQ9</accession>
<reference evidence="3 4" key="1">
    <citation type="submission" date="2020-07" db="EMBL/GenBank/DDBJ databases">
        <title>Sequencing the genomes of 1000 actinobacteria strains.</title>
        <authorList>
            <person name="Klenk H.-P."/>
        </authorList>
    </citation>
    <scope>NUCLEOTIDE SEQUENCE [LARGE SCALE GENOMIC DNA]</scope>
    <source>
        <strain evidence="3 4">DSM 44442</strain>
    </source>
</reference>
<feature type="compositionally biased region" description="Low complexity" evidence="1">
    <location>
        <begin position="124"/>
        <end position="135"/>
    </location>
</feature>
<feature type="region of interest" description="Disordered" evidence="1">
    <location>
        <begin position="105"/>
        <end position="146"/>
    </location>
</feature>
<keyword evidence="2" id="KW-0732">Signal</keyword>
<feature type="signal peptide" evidence="2">
    <location>
        <begin position="1"/>
        <end position="27"/>
    </location>
</feature>
<feature type="compositionally biased region" description="Acidic residues" evidence="1">
    <location>
        <begin position="114"/>
        <end position="123"/>
    </location>
</feature>
<feature type="chain" id="PRO_5031068456" evidence="2">
    <location>
        <begin position="28"/>
        <end position="146"/>
    </location>
</feature>
<dbReference type="Proteomes" id="UP000572051">
    <property type="component" value="Unassembled WGS sequence"/>
</dbReference>
<evidence type="ECO:0000256" key="2">
    <source>
        <dbReference type="SAM" id="SignalP"/>
    </source>
</evidence>